<evidence type="ECO:0000313" key="4">
    <source>
        <dbReference type="EMBL" id="CAF3723540.1"/>
    </source>
</evidence>
<proteinExistence type="predicted"/>
<dbReference type="EMBL" id="CAJOBD010000821">
    <property type="protein sequence ID" value="CAF3723540.1"/>
    <property type="molecule type" value="Genomic_DNA"/>
</dbReference>
<gene>
    <name evidence="4" type="ORF">JBS370_LOCUS10948</name>
    <name evidence="3" type="ORF">JXQ802_LOCUS30017</name>
    <name evidence="2" type="ORF">PYM288_LOCUS19861</name>
    <name evidence="1" type="ORF">ZHD862_LOCUS15729</name>
</gene>
<reference evidence="2" key="1">
    <citation type="submission" date="2021-02" db="EMBL/GenBank/DDBJ databases">
        <authorList>
            <person name="Nowell W R."/>
        </authorList>
    </citation>
    <scope>NUCLEOTIDE SEQUENCE</scope>
</reference>
<dbReference type="InterPro" id="IPR026794">
    <property type="entry name" value="ADISSP"/>
</dbReference>
<dbReference type="EMBL" id="CAJNOH010000689">
    <property type="protein sequence ID" value="CAF1104601.1"/>
    <property type="molecule type" value="Genomic_DNA"/>
</dbReference>
<dbReference type="Proteomes" id="UP000663836">
    <property type="component" value="Unassembled WGS sequence"/>
</dbReference>
<keyword evidence="6" id="KW-1185">Reference proteome</keyword>
<sequence length="176" mass="20067">MVDNTSTHVRKVGGVRFTVDAKDSSSTHEENSLKTAELQWEQCCNNKCSFDLYFGILKLSHSYTITMDVVFHQAPIELETILDHQQIDGLQLLVTEFPQFHSKNQISFEVEVVINPETISGPFHRTFLLRETSTAQQRSVTVNVRGKILREGQGTATLRPEVRMKSIITKDKEDEE</sequence>
<evidence type="ECO:0000313" key="2">
    <source>
        <dbReference type="EMBL" id="CAF1104601.1"/>
    </source>
</evidence>
<dbReference type="EMBL" id="CAJNOT010000721">
    <property type="protein sequence ID" value="CAF1064363.1"/>
    <property type="molecule type" value="Genomic_DNA"/>
</dbReference>
<protein>
    <submittedName>
        <fullName evidence="2">Uncharacterized protein</fullName>
    </submittedName>
</protein>
<organism evidence="2 5">
    <name type="scientific">Rotaria sordida</name>
    <dbReference type="NCBI Taxonomy" id="392033"/>
    <lineage>
        <taxon>Eukaryota</taxon>
        <taxon>Metazoa</taxon>
        <taxon>Spiralia</taxon>
        <taxon>Gnathifera</taxon>
        <taxon>Rotifera</taxon>
        <taxon>Eurotatoria</taxon>
        <taxon>Bdelloidea</taxon>
        <taxon>Philodinida</taxon>
        <taxon>Philodinidae</taxon>
        <taxon>Rotaria</taxon>
    </lineage>
</organism>
<accession>A0A814PFD7</accession>
<dbReference type="Proteomes" id="UP000663854">
    <property type="component" value="Unassembled WGS sequence"/>
</dbReference>
<dbReference type="Pfam" id="PF15006">
    <property type="entry name" value="DUF4517"/>
    <property type="match status" value="1"/>
</dbReference>
<dbReference type="AlphaFoldDB" id="A0A814PFD7"/>
<evidence type="ECO:0000313" key="1">
    <source>
        <dbReference type="EMBL" id="CAF1064363.1"/>
    </source>
</evidence>
<evidence type="ECO:0000313" key="5">
    <source>
        <dbReference type="Proteomes" id="UP000663854"/>
    </source>
</evidence>
<comment type="caution">
    <text evidence="2">The sequence shown here is derived from an EMBL/GenBank/DDBJ whole genome shotgun (WGS) entry which is preliminary data.</text>
</comment>
<dbReference type="EMBL" id="CAJNOL010001200">
    <property type="protein sequence ID" value="CAF1310885.1"/>
    <property type="molecule type" value="Genomic_DNA"/>
</dbReference>
<dbReference type="Proteomes" id="UP000663864">
    <property type="component" value="Unassembled WGS sequence"/>
</dbReference>
<evidence type="ECO:0000313" key="3">
    <source>
        <dbReference type="EMBL" id="CAF1310885.1"/>
    </source>
</evidence>
<evidence type="ECO:0000313" key="6">
    <source>
        <dbReference type="Proteomes" id="UP000663870"/>
    </source>
</evidence>
<dbReference type="Proteomes" id="UP000663870">
    <property type="component" value="Unassembled WGS sequence"/>
</dbReference>
<name>A0A814PFD7_9BILA</name>